<protein>
    <submittedName>
        <fullName evidence="1">Uncharacterized protein</fullName>
    </submittedName>
</protein>
<accession>A0A8J1XVV5</accession>
<comment type="caution">
    <text evidence="1">The sequence shown here is derived from an EMBL/GenBank/DDBJ whole genome shotgun (WGS) entry which is preliminary data.</text>
</comment>
<sequence length="786" mass="87879">MAHAINLILFTCITKFISGQQVFQFDQGQYEPPPLKKGTFDVGTDPFGTYRVTINQKDWFKSSDSFFHIDGKVYSTHDGTLQLQHVEMSVVVDNLGSWEYKEYQYVAGKTRINLSFKSQANAVIFGQEFVDGATNCSVHNRDGLISGFPSLASYAGQVPTGFLSYGGIFTGHQMLKYGRYLEHANSGMFSGPLVVFDNTSSAIVISSFNHFMTSQRQHNSSLDSLSWGLVGNVSVVPPGFKYETIIYYSDDGINKAMEGWGEMLRKKYNKNLDARNRDLTLNYLGYWTDNGGYYYFNTEGNKTYEDTILDVKQYAVQQKIPYRYLQLDCYWYNLDPPNVPPYKNGKCSGATLTWDATNRTFPHGLKYLWQKTGWPVHAHNKFWHPKTPYAKKNGGNFDFFIDNTVAIPQGQEFWSWLFMESKQWGLSVYEQDFMEIPLMSDMVVSNVSLGRDWLVAMGKAAEENGLNLQYCMTASKEILQSLEIPAVTQARASNDFLNSGPNQWKIGATSMFADAVGLAPSKDNFWTTSVEPGDPYGGKSVIASVALECLIATLSMGPVGNSDKIGYTNRSLLMRCCNEDGLILKPTKPATPIDRMIKQRAFQDGAGPAGECYSTYSQIGSMESATRFGILLAADNIQKWTSVIGPADAGFGTMSQYSSSAYYFSYKDPSTVFPFSGDQGMKIANCTVQDFCLYYASPAFEINANEYLILGELEKWVPVSSKRVTDITYTEDDIVVTLTGAPKEAVKFWFYDVNQSTNIGYMCTLDMMGMEKVSLFGKVGKCVKAV</sequence>
<evidence type="ECO:0000313" key="2">
    <source>
        <dbReference type="Proteomes" id="UP000749559"/>
    </source>
</evidence>
<evidence type="ECO:0000313" key="1">
    <source>
        <dbReference type="EMBL" id="CAH1786227.1"/>
    </source>
</evidence>
<gene>
    <name evidence="1" type="ORF">OFUS_LOCUS12161</name>
</gene>
<dbReference type="AlphaFoldDB" id="A0A8J1XVV5"/>
<reference evidence="1" key="1">
    <citation type="submission" date="2022-03" db="EMBL/GenBank/DDBJ databases">
        <authorList>
            <person name="Martin C."/>
        </authorList>
    </citation>
    <scope>NUCLEOTIDE SEQUENCE</scope>
</reference>
<keyword evidence="2" id="KW-1185">Reference proteome</keyword>
<organism evidence="1 2">
    <name type="scientific">Owenia fusiformis</name>
    <name type="common">Polychaete worm</name>
    <dbReference type="NCBI Taxonomy" id="6347"/>
    <lineage>
        <taxon>Eukaryota</taxon>
        <taxon>Metazoa</taxon>
        <taxon>Spiralia</taxon>
        <taxon>Lophotrochozoa</taxon>
        <taxon>Annelida</taxon>
        <taxon>Polychaeta</taxon>
        <taxon>Sedentaria</taxon>
        <taxon>Canalipalpata</taxon>
        <taxon>Sabellida</taxon>
        <taxon>Oweniida</taxon>
        <taxon>Oweniidae</taxon>
        <taxon>Owenia</taxon>
    </lineage>
</organism>
<dbReference type="OrthoDB" id="41905at2759"/>
<name>A0A8J1XVV5_OWEFU</name>
<dbReference type="EMBL" id="CAIIXF020000006">
    <property type="protein sequence ID" value="CAH1786227.1"/>
    <property type="molecule type" value="Genomic_DNA"/>
</dbReference>
<proteinExistence type="predicted"/>
<dbReference type="Proteomes" id="UP000749559">
    <property type="component" value="Unassembled WGS sequence"/>
</dbReference>